<dbReference type="PANTHER" id="PTHR37535">
    <property type="entry name" value="FLUG DOMAIN PROTEIN"/>
    <property type="match status" value="1"/>
</dbReference>
<organism evidence="1 2">
    <name type="scientific">Aspergillus keveii</name>
    <dbReference type="NCBI Taxonomy" id="714993"/>
    <lineage>
        <taxon>Eukaryota</taxon>
        <taxon>Fungi</taxon>
        <taxon>Dikarya</taxon>
        <taxon>Ascomycota</taxon>
        <taxon>Pezizomycotina</taxon>
        <taxon>Eurotiomycetes</taxon>
        <taxon>Eurotiomycetidae</taxon>
        <taxon>Eurotiales</taxon>
        <taxon>Aspergillaceae</taxon>
        <taxon>Aspergillus</taxon>
        <taxon>Aspergillus subgen. Nidulantes</taxon>
    </lineage>
</organism>
<proteinExistence type="predicted"/>
<dbReference type="EMBL" id="JBFTWV010000193">
    <property type="protein sequence ID" value="KAL2784137.1"/>
    <property type="molecule type" value="Genomic_DNA"/>
</dbReference>
<evidence type="ECO:0000313" key="1">
    <source>
        <dbReference type="EMBL" id="KAL2784137.1"/>
    </source>
</evidence>
<evidence type="ECO:0000313" key="2">
    <source>
        <dbReference type="Proteomes" id="UP001610563"/>
    </source>
</evidence>
<gene>
    <name evidence="1" type="ORF">BJX66DRAFT_96186</name>
</gene>
<accession>A0ABR4FM62</accession>
<keyword evidence="2" id="KW-1185">Reference proteome</keyword>
<sequence>METVRRIWYEPPRDDTKHCEETGGFYQGISLEIKTSDASESCPSIQSLKLFAESYIALREGPLPNQQSVLQNLTRFMSEWERIKSIATPKHLKDDAYSYIRDELTTKYGLSANHREKYPVTRVDLNILIQHLYTSDTHDYVHERGRFQQAFGLSLFSSSGARAGAIVESSAYRDTNEALYYQINCFQFFLLNQLLNASIAPLLEHEVACWRECQILGYHQARVPKGSSL</sequence>
<name>A0ABR4FM62_9EURO</name>
<protein>
    <submittedName>
        <fullName evidence="1">Uncharacterized protein</fullName>
    </submittedName>
</protein>
<dbReference type="PANTHER" id="PTHR37535:SF3">
    <property type="entry name" value="FLUG DOMAIN-CONTAINING PROTEIN"/>
    <property type="match status" value="1"/>
</dbReference>
<comment type="caution">
    <text evidence="1">The sequence shown here is derived from an EMBL/GenBank/DDBJ whole genome shotgun (WGS) entry which is preliminary data.</text>
</comment>
<reference evidence="1 2" key="1">
    <citation type="submission" date="2024-07" db="EMBL/GenBank/DDBJ databases">
        <title>Section-level genome sequencing and comparative genomics of Aspergillus sections Usti and Cavernicolus.</title>
        <authorList>
            <consortium name="Lawrence Berkeley National Laboratory"/>
            <person name="Nybo J.L."/>
            <person name="Vesth T.C."/>
            <person name="Theobald S."/>
            <person name="Frisvad J.C."/>
            <person name="Larsen T.O."/>
            <person name="Kjaerboelling I."/>
            <person name="Rothschild-Mancinelli K."/>
            <person name="Lyhne E.K."/>
            <person name="Kogle M.E."/>
            <person name="Barry K."/>
            <person name="Clum A."/>
            <person name="Na H."/>
            <person name="Ledsgaard L."/>
            <person name="Lin J."/>
            <person name="Lipzen A."/>
            <person name="Kuo A."/>
            <person name="Riley R."/>
            <person name="Mondo S."/>
            <person name="Labutti K."/>
            <person name="Haridas S."/>
            <person name="Pangalinan J."/>
            <person name="Salamov A.A."/>
            <person name="Simmons B.A."/>
            <person name="Magnuson J.K."/>
            <person name="Chen J."/>
            <person name="Drula E."/>
            <person name="Henrissat B."/>
            <person name="Wiebenga A."/>
            <person name="Lubbers R.J."/>
            <person name="Gomes A.C."/>
            <person name="Makela M.R."/>
            <person name="Stajich J."/>
            <person name="Grigoriev I.V."/>
            <person name="Mortensen U.H."/>
            <person name="De Vries R.P."/>
            <person name="Baker S.E."/>
            <person name="Andersen M.R."/>
        </authorList>
    </citation>
    <scope>NUCLEOTIDE SEQUENCE [LARGE SCALE GENOMIC DNA]</scope>
    <source>
        <strain evidence="1 2">CBS 209.92</strain>
    </source>
</reference>
<dbReference type="Proteomes" id="UP001610563">
    <property type="component" value="Unassembled WGS sequence"/>
</dbReference>